<evidence type="ECO:0000313" key="5">
    <source>
        <dbReference type="Proteomes" id="UP000240429"/>
    </source>
</evidence>
<dbReference type="InterPro" id="IPR050559">
    <property type="entry name" value="P-Pant_transferase_sf"/>
</dbReference>
<evidence type="ECO:0000256" key="2">
    <source>
        <dbReference type="ARBA" id="ARBA00022679"/>
    </source>
</evidence>
<dbReference type="GO" id="GO:0005829">
    <property type="term" value="C:cytosol"/>
    <property type="evidence" value="ECO:0007669"/>
    <property type="project" value="TreeGrafter"/>
</dbReference>
<dbReference type="SUPFAM" id="SSF56214">
    <property type="entry name" value="4'-phosphopantetheinyl transferase"/>
    <property type="match status" value="2"/>
</dbReference>
<accession>A0A2P8Q043</accession>
<organism evidence="4 5">
    <name type="scientific">Streptomyces dioscori</name>
    <dbReference type="NCBI Taxonomy" id="2109333"/>
    <lineage>
        <taxon>Bacteria</taxon>
        <taxon>Bacillati</taxon>
        <taxon>Actinomycetota</taxon>
        <taxon>Actinomycetes</taxon>
        <taxon>Kitasatosporales</taxon>
        <taxon>Streptomycetaceae</taxon>
        <taxon>Streptomyces</taxon>
        <taxon>Streptomyces aurantiacus group</taxon>
    </lineage>
</organism>
<dbReference type="AlphaFoldDB" id="A0A2P8Q043"/>
<dbReference type="OrthoDB" id="190168at2"/>
<dbReference type="InterPro" id="IPR037143">
    <property type="entry name" value="4-PPantetheinyl_Trfase_dom_sf"/>
</dbReference>
<gene>
    <name evidence="4" type="ORF">C6Y14_29435</name>
</gene>
<dbReference type="PANTHER" id="PTHR12215">
    <property type="entry name" value="PHOSPHOPANTETHEINE TRANSFERASE"/>
    <property type="match status" value="1"/>
</dbReference>
<proteinExistence type="inferred from homology"/>
<dbReference type="Proteomes" id="UP000240429">
    <property type="component" value="Unassembled WGS sequence"/>
</dbReference>
<dbReference type="GO" id="GO:0000287">
    <property type="term" value="F:magnesium ion binding"/>
    <property type="evidence" value="ECO:0007669"/>
    <property type="project" value="InterPro"/>
</dbReference>
<keyword evidence="2 4" id="KW-0808">Transferase</keyword>
<comment type="similarity">
    <text evidence="1">Belongs to the P-Pant transferase superfamily. Gsp/Sfp/HetI/AcpT family.</text>
</comment>
<name>A0A2P8Q043_9ACTN</name>
<protein>
    <submittedName>
        <fullName evidence="4">Phosphopantetheinyl transferase</fullName>
    </submittedName>
</protein>
<dbReference type="GO" id="GO:0008897">
    <property type="term" value="F:holo-[acyl-carrier-protein] synthase activity"/>
    <property type="evidence" value="ECO:0007669"/>
    <property type="project" value="InterPro"/>
</dbReference>
<feature type="domain" description="4'-phosphopantetheinyl transferase" evidence="3">
    <location>
        <begin position="142"/>
        <end position="212"/>
    </location>
</feature>
<dbReference type="PANTHER" id="PTHR12215:SF10">
    <property type="entry name" value="L-AMINOADIPATE-SEMIALDEHYDE DEHYDROGENASE-PHOSPHOPANTETHEINYL TRANSFERASE"/>
    <property type="match status" value="1"/>
</dbReference>
<dbReference type="GO" id="GO:0019878">
    <property type="term" value="P:lysine biosynthetic process via aminoadipic acid"/>
    <property type="evidence" value="ECO:0007669"/>
    <property type="project" value="TreeGrafter"/>
</dbReference>
<dbReference type="RefSeq" id="WP_107019898.1">
    <property type="nucleotide sequence ID" value="NZ_KZ679050.1"/>
</dbReference>
<evidence type="ECO:0000259" key="3">
    <source>
        <dbReference type="Pfam" id="PF01648"/>
    </source>
</evidence>
<keyword evidence="5" id="KW-1185">Reference proteome</keyword>
<sequence>MTLPGDSTVGPPLREPVEVLDRDDGWERVVQDLRQCGTALVHTRLADWCPQPEDVPEMRRLLGRDWSRHLDLARPETRVRHVAGRLLLKHAAGVMPCGDPENLELGYGPAGRPYLRGCDQVDISLSHAEDRLLVGLTTTGLIGVDSERADRELSGPGVSRHVCTPYELISLANLPEAERNPTLVRLRTLKEAYGKAIGAERRLRFTEFGFGPDGKPMEVHRPDGTPGTGAEWAFRTFLLPNGHCVGAAVYDAGFDGTRAALAREGASSPKWAGPARTAWR</sequence>
<dbReference type="Gene3D" id="3.90.470.20">
    <property type="entry name" value="4'-phosphopantetheinyl transferase domain"/>
    <property type="match status" value="2"/>
</dbReference>
<evidence type="ECO:0000256" key="1">
    <source>
        <dbReference type="ARBA" id="ARBA00010990"/>
    </source>
</evidence>
<comment type="caution">
    <text evidence="4">The sequence shown here is derived from an EMBL/GenBank/DDBJ whole genome shotgun (WGS) entry which is preliminary data.</text>
</comment>
<evidence type="ECO:0000313" key="4">
    <source>
        <dbReference type="EMBL" id="PSM39629.1"/>
    </source>
</evidence>
<reference evidence="4 5" key="1">
    <citation type="submission" date="2018-03" db="EMBL/GenBank/DDBJ databases">
        <title>Streptomyces dioscori sp. nov., a novel endophytic actinobacterium isolated from bulbil of Dioscorea bulbifera L.</title>
        <authorList>
            <person name="Zhikuan W."/>
        </authorList>
    </citation>
    <scope>NUCLEOTIDE SEQUENCE [LARGE SCALE GENOMIC DNA]</scope>
    <source>
        <strain evidence="4 5">A217</strain>
    </source>
</reference>
<dbReference type="Pfam" id="PF01648">
    <property type="entry name" value="ACPS"/>
    <property type="match status" value="1"/>
</dbReference>
<dbReference type="InterPro" id="IPR008278">
    <property type="entry name" value="4-PPantetheinyl_Trfase_dom"/>
</dbReference>
<dbReference type="EMBL" id="PYBJ01000023">
    <property type="protein sequence ID" value="PSM39629.1"/>
    <property type="molecule type" value="Genomic_DNA"/>
</dbReference>